<keyword evidence="10" id="KW-0576">Peroxisome</keyword>
<reference evidence="14" key="1">
    <citation type="submission" date="2019-08" db="EMBL/GenBank/DDBJ databases">
        <title>The improved chromosome-level genome for the pearl oyster Pinctada fucata martensii using PacBio sequencing and Hi-C.</title>
        <authorList>
            <person name="Zheng Z."/>
        </authorList>
    </citation>
    <scope>NUCLEOTIDE SEQUENCE</scope>
    <source>
        <strain evidence="14">ZZ-2019</strain>
        <tissue evidence="14">Adductor muscle</tissue>
    </source>
</reference>
<evidence type="ECO:0000256" key="4">
    <source>
        <dbReference type="ARBA" id="ARBA00022692"/>
    </source>
</evidence>
<evidence type="ECO:0000256" key="10">
    <source>
        <dbReference type="ARBA" id="ARBA00023140"/>
    </source>
</evidence>
<dbReference type="PANTHER" id="PTHR13247:SF0">
    <property type="entry name" value="MITOCHONDRIAL FISSION 1 PROTEIN"/>
    <property type="match status" value="1"/>
</dbReference>
<gene>
    <name evidence="14" type="ORF">FSP39_010667</name>
</gene>
<keyword evidence="6 11" id="KW-1000">Mitochondrion outer membrane</keyword>
<comment type="domain">
    <text evidence="11">The C-terminus is required for mitochondrial localization, while the N-terminus is necessary for mitochondrial fission.</text>
</comment>
<dbReference type="SUPFAM" id="SSF48452">
    <property type="entry name" value="TPR-like"/>
    <property type="match status" value="1"/>
</dbReference>
<dbReference type="FunFam" id="1.25.40.10:FF:000147">
    <property type="entry name" value="Mitochondrial fission 1 protein"/>
    <property type="match status" value="1"/>
</dbReference>
<sequence>MFQRFELMYNEQVMRGDPSEKAQFEYAWCLVRSKYVEDMKHGVALLEDLFKKASDDDSRRDYLYYLAVGYTRIKEYPDALKYAKALLKIEPGNVQGIQLKNYINDKMKKEGILGMAIVGGAALAIGGLVGLGVALSKK</sequence>
<evidence type="ECO:0000256" key="2">
    <source>
        <dbReference type="ARBA" id="ARBA00004572"/>
    </source>
</evidence>
<feature type="transmembrane region" description="Helical" evidence="13">
    <location>
        <begin position="112"/>
        <end position="135"/>
    </location>
</feature>
<dbReference type="InterPro" id="IPR016543">
    <property type="entry name" value="Fis1"/>
</dbReference>
<evidence type="ECO:0000313" key="15">
    <source>
        <dbReference type="Proteomes" id="UP001186944"/>
    </source>
</evidence>
<dbReference type="Pfam" id="PF14853">
    <property type="entry name" value="Fis1_TPR_C"/>
    <property type="match status" value="1"/>
</dbReference>
<dbReference type="EMBL" id="VSWD01000008">
    <property type="protein sequence ID" value="KAK3095133.1"/>
    <property type="molecule type" value="Genomic_DNA"/>
</dbReference>
<dbReference type="GO" id="GO:0005741">
    <property type="term" value="C:mitochondrial outer membrane"/>
    <property type="evidence" value="ECO:0007669"/>
    <property type="project" value="UniProtKB-SubCell"/>
</dbReference>
<dbReference type="GO" id="GO:0000266">
    <property type="term" value="P:mitochondrial fission"/>
    <property type="evidence" value="ECO:0007669"/>
    <property type="project" value="UniProtKB-UniRule"/>
</dbReference>
<evidence type="ECO:0000256" key="12">
    <source>
        <dbReference type="PROSITE-ProRule" id="PRU00339"/>
    </source>
</evidence>
<keyword evidence="4 13" id="KW-0812">Transmembrane</keyword>
<dbReference type="PROSITE" id="PS50005">
    <property type="entry name" value="TPR"/>
    <property type="match status" value="1"/>
</dbReference>
<evidence type="ECO:0000256" key="13">
    <source>
        <dbReference type="SAM" id="Phobius"/>
    </source>
</evidence>
<evidence type="ECO:0000256" key="8">
    <source>
        <dbReference type="ARBA" id="ARBA00023128"/>
    </source>
</evidence>
<dbReference type="PIRSF" id="PIRSF008835">
    <property type="entry name" value="TPR_repeat_11_Fis1"/>
    <property type="match status" value="1"/>
</dbReference>
<accession>A0AA89C153</accession>
<dbReference type="Gene3D" id="1.25.40.10">
    <property type="entry name" value="Tetratricopeptide repeat domain"/>
    <property type="match status" value="1"/>
</dbReference>
<evidence type="ECO:0000256" key="5">
    <source>
        <dbReference type="ARBA" id="ARBA00022703"/>
    </source>
</evidence>
<dbReference type="Pfam" id="PF14852">
    <property type="entry name" value="Fis1_TPR_N"/>
    <property type="match status" value="1"/>
</dbReference>
<dbReference type="GO" id="GO:0043653">
    <property type="term" value="P:mitochondrial fragmentation involved in apoptotic process"/>
    <property type="evidence" value="ECO:0007669"/>
    <property type="project" value="TreeGrafter"/>
</dbReference>
<evidence type="ECO:0000256" key="11">
    <source>
        <dbReference type="PIRNR" id="PIRNR008835"/>
    </source>
</evidence>
<dbReference type="InterPro" id="IPR028061">
    <property type="entry name" value="Fis1_TPR_C"/>
</dbReference>
<dbReference type="InterPro" id="IPR011990">
    <property type="entry name" value="TPR-like_helical_dom_sf"/>
</dbReference>
<dbReference type="InterPro" id="IPR028058">
    <property type="entry name" value="Fis1_TPR_N"/>
</dbReference>
<proteinExistence type="inferred from homology"/>
<dbReference type="CDD" id="cd12212">
    <property type="entry name" value="Fis1"/>
    <property type="match status" value="1"/>
</dbReference>
<evidence type="ECO:0000256" key="3">
    <source>
        <dbReference type="ARBA" id="ARBA00008937"/>
    </source>
</evidence>
<keyword evidence="7 13" id="KW-1133">Transmembrane helix</keyword>
<dbReference type="AlphaFoldDB" id="A0AA89C153"/>
<dbReference type="PANTHER" id="PTHR13247">
    <property type="entry name" value="TETRATRICOPEPTIDE REPEAT PROTEIN 11 TPR REPEAT PROTEIN 11"/>
    <property type="match status" value="1"/>
</dbReference>
<keyword evidence="12" id="KW-0802">TPR repeat</keyword>
<comment type="function">
    <text evidence="11">Involved in the fragmentation of the mitochondrial network and its perinuclear clustering.</text>
</comment>
<dbReference type="InterPro" id="IPR019734">
    <property type="entry name" value="TPR_rpt"/>
</dbReference>
<keyword evidence="5" id="KW-0053">Apoptosis</keyword>
<keyword evidence="8 11" id="KW-0496">Mitochondrion</keyword>
<keyword evidence="9 11" id="KW-0472">Membrane</keyword>
<evidence type="ECO:0000256" key="7">
    <source>
        <dbReference type="ARBA" id="ARBA00022989"/>
    </source>
</evidence>
<evidence type="ECO:0000256" key="1">
    <source>
        <dbReference type="ARBA" id="ARBA00004549"/>
    </source>
</evidence>
<feature type="repeat" description="TPR" evidence="12">
    <location>
        <begin position="60"/>
        <end position="93"/>
    </location>
</feature>
<protein>
    <recommendedName>
        <fullName evidence="11">Mitochondrial fission 1 protein</fullName>
    </recommendedName>
</protein>
<dbReference type="Proteomes" id="UP001186944">
    <property type="component" value="Unassembled WGS sequence"/>
</dbReference>
<keyword evidence="15" id="KW-1185">Reference proteome</keyword>
<dbReference type="GO" id="GO:0005778">
    <property type="term" value="C:peroxisomal membrane"/>
    <property type="evidence" value="ECO:0007669"/>
    <property type="project" value="UniProtKB-SubCell"/>
</dbReference>
<dbReference type="InterPro" id="IPR033745">
    <property type="entry name" value="Fis1_cytosol"/>
</dbReference>
<name>A0AA89C153_PINIB</name>
<evidence type="ECO:0000256" key="6">
    <source>
        <dbReference type="ARBA" id="ARBA00022787"/>
    </source>
</evidence>
<comment type="subcellular location">
    <subcellularLocation>
        <location evidence="2">Mitochondrion outer membrane</location>
        <topology evidence="2">Single-pass membrane protein</topology>
    </subcellularLocation>
    <subcellularLocation>
        <location evidence="1">Peroxisome membrane</location>
        <topology evidence="1">Single-pass membrane protein</topology>
    </subcellularLocation>
</comment>
<comment type="caution">
    <text evidence="14">The sequence shown here is derived from an EMBL/GenBank/DDBJ whole genome shotgun (WGS) entry which is preliminary data.</text>
</comment>
<organism evidence="14 15">
    <name type="scientific">Pinctada imbricata</name>
    <name type="common">Atlantic pearl-oyster</name>
    <name type="synonym">Pinctada martensii</name>
    <dbReference type="NCBI Taxonomy" id="66713"/>
    <lineage>
        <taxon>Eukaryota</taxon>
        <taxon>Metazoa</taxon>
        <taxon>Spiralia</taxon>
        <taxon>Lophotrochozoa</taxon>
        <taxon>Mollusca</taxon>
        <taxon>Bivalvia</taxon>
        <taxon>Autobranchia</taxon>
        <taxon>Pteriomorphia</taxon>
        <taxon>Pterioida</taxon>
        <taxon>Pterioidea</taxon>
        <taxon>Pteriidae</taxon>
        <taxon>Pinctada</taxon>
    </lineage>
</organism>
<evidence type="ECO:0000256" key="9">
    <source>
        <dbReference type="ARBA" id="ARBA00023136"/>
    </source>
</evidence>
<dbReference type="GO" id="GO:0000422">
    <property type="term" value="P:autophagy of mitochondrion"/>
    <property type="evidence" value="ECO:0007669"/>
    <property type="project" value="TreeGrafter"/>
</dbReference>
<comment type="similarity">
    <text evidence="3 11">Belongs to the FIS1 family.</text>
</comment>
<dbReference type="GO" id="GO:0016559">
    <property type="term" value="P:peroxisome fission"/>
    <property type="evidence" value="ECO:0007669"/>
    <property type="project" value="TreeGrafter"/>
</dbReference>
<evidence type="ECO:0000313" key="14">
    <source>
        <dbReference type="EMBL" id="KAK3095133.1"/>
    </source>
</evidence>